<evidence type="ECO:0000256" key="5">
    <source>
        <dbReference type="ARBA" id="ARBA00022777"/>
    </source>
</evidence>
<dbReference type="GO" id="GO:0000155">
    <property type="term" value="F:phosphorelay sensor kinase activity"/>
    <property type="evidence" value="ECO:0007669"/>
    <property type="project" value="InterPro"/>
</dbReference>
<dbReference type="PANTHER" id="PTHR43047">
    <property type="entry name" value="TWO-COMPONENT HISTIDINE PROTEIN KINASE"/>
    <property type="match status" value="1"/>
</dbReference>
<dbReference type="SMART" id="SM00388">
    <property type="entry name" value="HisKA"/>
    <property type="match status" value="1"/>
</dbReference>
<evidence type="ECO:0000259" key="8">
    <source>
        <dbReference type="PROSITE" id="PS50109"/>
    </source>
</evidence>
<evidence type="ECO:0000259" key="9">
    <source>
        <dbReference type="PROSITE" id="PS50112"/>
    </source>
</evidence>
<keyword evidence="7" id="KW-0472">Membrane</keyword>
<dbReference type="Gene3D" id="1.10.287.130">
    <property type="match status" value="1"/>
</dbReference>
<dbReference type="EC" id="2.7.13.3" evidence="2"/>
<dbReference type="InterPro" id="IPR036097">
    <property type="entry name" value="HisK_dim/P_sf"/>
</dbReference>
<dbReference type="PRINTS" id="PR00344">
    <property type="entry name" value="BCTRLSENSOR"/>
</dbReference>
<dbReference type="Pfam" id="PF13426">
    <property type="entry name" value="PAS_9"/>
    <property type="match status" value="1"/>
</dbReference>
<sequence>MKIVPENYFNHPQRNWVRFKGTPIERANFAVRRLEDLTRLISEWIWETDHEGKLVYVSDKCIDVLGIHPLELVGKKMDSLAVSGYADSPVFPPHAIDWQHPFRALPFSIRAKNGENRDFLLSAIPQFDTKTGAFRGAVGTAQDVTESRKAHIMAIESQRQAEEANQAKTDFLANMSHELRTPMNAIIGYAGLLGHLPDAPLSAVQEEYLNDILESAEHLLGLINQLLELSKIEAGEVTMNFTSVNLEDIIGRSLTLVRGLARSRGITLIENHPRHPVEIWGDPLRLKQILVNLLSNAIKYNKEGGRVIITDEVVAGRSSAPCVRISVEDTGVGIAQEKHAHVFGRYKRLGHERSVVEGLGLGLDITKKLVERLGGSIAFKSEENSGSTFWIEFPLPSSFGKNLRTTVD</sequence>
<evidence type="ECO:0000313" key="10">
    <source>
        <dbReference type="EMBL" id="TCS61204.1"/>
    </source>
</evidence>
<protein>
    <recommendedName>
        <fullName evidence="2">histidine kinase</fullName>
        <ecNumber evidence="2">2.7.13.3</ecNumber>
    </recommendedName>
</protein>
<dbReference type="Gene3D" id="3.30.450.20">
    <property type="entry name" value="PAS domain"/>
    <property type="match status" value="1"/>
</dbReference>
<evidence type="ECO:0000256" key="7">
    <source>
        <dbReference type="ARBA" id="ARBA00023136"/>
    </source>
</evidence>
<reference evidence="10 11" key="1">
    <citation type="submission" date="2019-03" db="EMBL/GenBank/DDBJ databases">
        <title>Genomic Encyclopedia of Type Strains, Phase IV (KMG-IV): sequencing the most valuable type-strain genomes for metagenomic binning, comparative biology and taxonomic classification.</title>
        <authorList>
            <person name="Goeker M."/>
        </authorList>
    </citation>
    <scope>NUCLEOTIDE SEQUENCE [LARGE SCALE GENOMIC DNA]</scope>
    <source>
        <strain evidence="10 11">DSM 101688</strain>
    </source>
</reference>
<dbReference type="Pfam" id="PF02518">
    <property type="entry name" value="HATPase_c"/>
    <property type="match status" value="1"/>
</dbReference>
<dbReference type="InterPro" id="IPR003594">
    <property type="entry name" value="HATPase_dom"/>
</dbReference>
<dbReference type="NCBIfam" id="TIGR00229">
    <property type="entry name" value="sensory_box"/>
    <property type="match status" value="1"/>
</dbReference>
<keyword evidence="11" id="KW-1185">Reference proteome</keyword>
<dbReference type="Gene3D" id="3.30.565.10">
    <property type="entry name" value="Histidine kinase-like ATPase, C-terminal domain"/>
    <property type="match status" value="1"/>
</dbReference>
<evidence type="ECO:0000256" key="3">
    <source>
        <dbReference type="ARBA" id="ARBA00022553"/>
    </source>
</evidence>
<evidence type="ECO:0000256" key="2">
    <source>
        <dbReference type="ARBA" id="ARBA00012438"/>
    </source>
</evidence>
<dbReference type="Pfam" id="PF00512">
    <property type="entry name" value="HisKA"/>
    <property type="match status" value="1"/>
</dbReference>
<dbReference type="SMART" id="SM00387">
    <property type="entry name" value="HATPase_c"/>
    <property type="match status" value="1"/>
</dbReference>
<feature type="domain" description="PAS" evidence="9">
    <location>
        <begin position="30"/>
        <end position="75"/>
    </location>
</feature>
<dbReference type="SUPFAM" id="SSF55874">
    <property type="entry name" value="ATPase domain of HSP90 chaperone/DNA topoisomerase II/histidine kinase"/>
    <property type="match status" value="1"/>
</dbReference>
<dbReference type="SUPFAM" id="SSF55785">
    <property type="entry name" value="PYP-like sensor domain (PAS domain)"/>
    <property type="match status" value="1"/>
</dbReference>
<dbReference type="InterPro" id="IPR035965">
    <property type="entry name" value="PAS-like_dom_sf"/>
</dbReference>
<name>A0A4R3J754_9PROT</name>
<dbReference type="CDD" id="cd00130">
    <property type="entry name" value="PAS"/>
    <property type="match status" value="1"/>
</dbReference>
<dbReference type="PROSITE" id="PS50109">
    <property type="entry name" value="HIS_KIN"/>
    <property type="match status" value="1"/>
</dbReference>
<keyword evidence="6" id="KW-0902">Two-component regulatory system</keyword>
<evidence type="ECO:0000256" key="1">
    <source>
        <dbReference type="ARBA" id="ARBA00000085"/>
    </source>
</evidence>
<dbReference type="PROSITE" id="PS50112">
    <property type="entry name" value="PAS"/>
    <property type="match status" value="1"/>
</dbReference>
<comment type="caution">
    <text evidence="10">The sequence shown here is derived from an EMBL/GenBank/DDBJ whole genome shotgun (WGS) entry which is preliminary data.</text>
</comment>
<proteinExistence type="predicted"/>
<evidence type="ECO:0000256" key="4">
    <source>
        <dbReference type="ARBA" id="ARBA00022679"/>
    </source>
</evidence>
<gene>
    <name evidence="10" type="ORF">EDD55_1082</name>
</gene>
<dbReference type="InterPro" id="IPR005467">
    <property type="entry name" value="His_kinase_dom"/>
</dbReference>
<dbReference type="InterPro" id="IPR004358">
    <property type="entry name" value="Sig_transdc_His_kin-like_C"/>
</dbReference>
<evidence type="ECO:0000313" key="11">
    <source>
        <dbReference type="Proteomes" id="UP000295304"/>
    </source>
</evidence>
<dbReference type="SUPFAM" id="SSF47384">
    <property type="entry name" value="Homodimeric domain of signal transducing histidine kinase"/>
    <property type="match status" value="1"/>
</dbReference>
<dbReference type="SMART" id="SM00091">
    <property type="entry name" value="PAS"/>
    <property type="match status" value="1"/>
</dbReference>
<dbReference type="InterPro" id="IPR003661">
    <property type="entry name" value="HisK_dim/P_dom"/>
</dbReference>
<dbReference type="EMBL" id="SLZW01000008">
    <property type="protein sequence ID" value="TCS61204.1"/>
    <property type="molecule type" value="Genomic_DNA"/>
</dbReference>
<dbReference type="FunFam" id="1.10.287.130:FF:000001">
    <property type="entry name" value="Two-component sensor histidine kinase"/>
    <property type="match status" value="1"/>
</dbReference>
<keyword evidence="5" id="KW-0418">Kinase</keyword>
<feature type="domain" description="Histidine kinase" evidence="8">
    <location>
        <begin position="174"/>
        <end position="397"/>
    </location>
</feature>
<accession>A0A4R3J754</accession>
<dbReference type="AlphaFoldDB" id="A0A4R3J754"/>
<dbReference type="InterPro" id="IPR036890">
    <property type="entry name" value="HATPase_C_sf"/>
</dbReference>
<dbReference type="CDD" id="cd00082">
    <property type="entry name" value="HisKA"/>
    <property type="match status" value="1"/>
</dbReference>
<evidence type="ECO:0000256" key="6">
    <source>
        <dbReference type="ARBA" id="ARBA00023012"/>
    </source>
</evidence>
<comment type="catalytic activity">
    <reaction evidence="1">
        <text>ATP + protein L-histidine = ADP + protein N-phospho-L-histidine.</text>
        <dbReference type="EC" id="2.7.13.3"/>
    </reaction>
</comment>
<dbReference type="Proteomes" id="UP000295304">
    <property type="component" value="Unassembled WGS sequence"/>
</dbReference>
<keyword evidence="4" id="KW-0808">Transferase</keyword>
<dbReference type="FunFam" id="3.30.565.10:FF:000006">
    <property type="entry name" value="Sensor histidine kinase WalK"/>
    <property type="match status" value="1"/>
</dbReference>
<dbReference type="InterPro" id="IPR000014">
    <property type="entry name" value="PAS"/>
</dbReference>
<keyword evidence="3" id="KW-0597">Phosphoprotein</keyword>
<organism evidence="10 11">
    <name type="scientific">Varunaivibrio sulfuroxidans</name>
    <dbReference type="NCBI Taxonomy" id="1773489"/>
    <lineage>
        <taxon>Bacteria</taxon>
        <taxon>Pseudomonadati</taxon>
        <taxon>Pseudomonadota</taxon>
        <taxon>Alphaproteobacteria</taxon>
        <taxon>Rhodospirillales</taxon>
        <taxon>Magnetovibrionaceae</taxon>
        <taxon>Varunaivibrio</taxon>
    </lineage>
</organism>